<dbReference type="PANTHER" id="PTHR24096:SF265">
    <property type="entry name" value="ENZYME, PUTATIVE (AFU_ORTHOLOGUE AFUA_5G14270)-RELATED"/>
    <property type="match status" value="1"/>
</dbReference>
<dbReference type="Gene3D" id="3.40.50.12780">
    <property type="entry name" value="N-terminal domain of ligase-like"/>
    <property type="match status" value="1"/>
</dbReference>
<dbReference type="EMBL" id="KN846958">
    <property type="protein sequence ID" value="KIW68947.1"/>
    <property type="molecule type" value="Genomic_DNA"/>
</dbReference>
<evidence type="ECO:0000313" key="4">
    <source>
        <dbReference type="Proteomes" id="UP000054266"/>
    </source>
</evidence>
<dbReference type="InterPro" id="IPR042099">
    <property type="entry name" value="ANL_N_sf"/>
</dbReference>
<feature type="domain" description="AMP-dependent synthetase/ligase" evidence="1">
    <location>
        <begin position="30"/>
        <end position="397"/>
    </location>
</feature>
<dbReference type="GO" id="GO:0019748">
    <property type="term" value="P:secondary metabolic process"/>
    <property type="evidence" value="ECO:0007669"/>
    <property type="project" value="TreeGrafter"/>
</dbReference>
<dbReference type="SUPFAM" id="SSF56801">
    <property type="entry name" value="Acetyl-CoA synthetase-like"/>
    <property type="match status" value="1"/>
</dbReference>
<evidence type="ECO:0000259" key="1">
    <source>
        <dbReference type="Pfam" id="PF00501"/>
    </source>
</evidence>
<feature type="domain" description="AMP-binding enzyme C-terminal" evidence="2">
    <location>
        <begin position="449"/>
        <end position="530"/>
    </location>
</feature>
<dbReference type="InterPro" id="IPR025110">
    <property type="entry name" value="AMP-bd_C"/>
</dbReference>
<evidence type="ECO:0000259" key="2">
    <source>
        <dbReference type="Pfam" id="PF13193"/>
    </source>
</evidence>
<dbReference type="Proteomes" id="UP000054266">
    <property type="component" value="Unassembled WGS sequence"/>
</dbReference>
<sequence>MVFLATGPVPEIPNKDICSWIFDEPKYDVNKPIFIDAANTSRSISHVQARTIIRQLIAGLHKAGVKRGDCVLIHSFNDIYYPILFLAITGAGAVFAGSNPGYTPLELRHHVTTTNAKFLVSEPELLEPLLQTAKETGFPLSQVRIFNTQPSQSVPAGFLSWTELLQHGEEDWVRFDSLETSAATPAAYFTSSGTTGLPKATITSHRNLIAQHELCYSPMVYRRPYEVINIFPLPMFHAAIAPRCHTSTLKLGETSYVMRRFDLEAYLANIQKFQVTEMYLVSAMAVAIAMSPLLKKYSLKSIRAALAGAAPLSKETQAAIKPYLAPGAPFCQVMGMTEVSCILTMFQWPEDDDTGAVGRAIPGVDLKLVDDAGADITGYDVTGEMCARGPTVIRGYLNNARADAEAFDADGFYHTGDIMYCDGRSTKWYVVDRKKELIKVRGFQVAPPEIEAVLLTHPAIVDAAVIGVPAASALDGEAPRAYVVRRPGTSPDDLTARDVYEWVAGKLAKYKRLDGGVQFRNTIPKNASGKILKRVLRDEAKREREREGGAKL</sequence>
<gene>
    <name evidence="3" type="ORF">PV04_04858</name>
</gene>
<dbReference type="Pfam" id="PF00501">
    <property type="entry name" value="AMP-binding"/>
    <property type="match status" value="1"/>
</dbReference>
<dbReference type="InterPro" id="IPR045851">
    <property type="entry name" value="AMP-bd_C_sf"/>
</dbReference>
<protein>
    <recommendedName>
        <fullName evidence="5">AMP-binding enzyme</fullName>
    </recommendedName>
</protein>
<dbReference type="HOGENOM" id="CLU_000022_59_2_1"/>
<organism evidence="3 4">
    <name type="scientific">Phialophora macrospora</name>
    <dbReference type="NCBI Taxonomy" id="1851006"/>
    <lineage>
        <taxon>Eukaryota</taxon>
        <taxon>Fungi</taxon>
        <taxon>Dikarya</taxon>
        <taxon>Ascomycota</taxon>
        <taxon>Pezizomycotina</taxon>
        <taxon>Eurotiomycetes</taxon>
        <taxon>Chaetothyriomycetidae</taxon>
        <taxon>Chaetothyriales</taxon>
        <taxon>Herpotrichiellaceae</taxon>
        <taxon>Phialophora</taxon>
    </lineage>
</organism>
<dbReference type="Gene3D" id="3.30.300.30">
    <property type="match status" value="1"/>
</dbReference>
<dbReference type="STRING" id="5601.A0A0D2E3P5"/>
<dbReference type="AlphaFoldDB" id="A0A0D2E3P5"/>
<dbReference type="InterPro" id="IPR000873">
    <property type="entry name" value="AMP-dep_synth/lig_dom"/>
</dbReference>
<dbReference type="Pfam" id="PF13193">
    <property type="entry name" value="AMP-binding_C"/>
    <property type="match status" value="1"/>
</dbReference>
<reference evidence="3 4" key="1">
    <citation type="submission" date="2015-01" db="EMBL/GenBank/DDBJ databases">
        <title>The Genome Sequence of Capronia semiimmersa CBS27337.</title>
        <authorList>
            <consortium name="The Broad Institute Genomics Platform"/>
            <person name="Cuomo C."/>
            <person name="de Hoog S."/>
            <person name="Gorbushina A."/>
            <person name="Stielow B."/>
            <person name="Teixiera M."/>
            <person name="Abouelleil A."/>
            <person name="Chapman S.B."/>
            <person name="Priest M."/>
            <person name="Young S.K."/>
            <person name="Wortman J."/>
            <person name="Nusbaum C."/>
            <person name="Birren B."/>
        </authorList>
    </citation>
    <scope>NUCLEOTIDE SEQUENCE [LARGE SCALE GENOMIC DNA]</scope>
    <source>
        <strain evidence="3 4">CBS 27337</strain>
    </source>
</reference>
<name>A0A0D2E3P5_9EURO</name>
<dbReference type="GO" id="GO:0016405">
    <property type="term" value="F:CoA-ligase activity"/>
    <property type="evidence" value="ECO:0007669"/>
    <property type="project" value="TreeGrafter"/>
</dbReference>
<dbReference type="InterPro" id="IPR020845">
    <property type="entry name" value="AMP-binding_CS"/>
</dbReference>
<accession>A0A0D2E3P5</accession>
<evidence type="ECO:0000313" key="3">
    <source>
        <dbReference type="EMBL" id="KIW68947.1"/>
    </source>
</evidence>
<proteinExistence type="predicted"/>
<dbReference type="CDD" id="cd05911">
    <property type="entry name" value="Firefly_Luc_like"/>
    <property type="match status" value="1"/>
</dbReference>
<dbReference type="PANTHER" id="PTHR24096">
    <property type="entry name" value="LONG-CHAIN-FATTY-ACID--COA LIGASE"/>
    <property type="match status" value="1"/>
</dbReference>
<evidence type="ECO:0008006" key="5">
    <source>
        <dbReference type="Google" id="ProtNLM"/>
    </source>
</evidence>
<keyword evidence="4" id="KW-1185">Reference proteome</keyword>
<dbReference type="PROSITE" id="PS00455">
    <property type="entry name" value="AMP_BINDING"/>
    <property type="match status" value="1"/>
</dbReference>